<evidence type="ECO:0000256" key="9">
    <source>
        <dbReference type="ARBA" id="ARBA00023316"/>
    </source>
</evidence>
<dbReference type="GO" id="GO:0004650">
    <property type="term" value="F:polygalacturonase activity"/>
    <property type="evidence" value="ECO:0007669"/>
    <property type="project" value="InterPro"/>
</dbReference>
<feature type="region of interest" description="Disordered" evidence="11">
    <location>
        <begin position="507"/>
        <end position="538"/>
    </location>
</feature>
<evidence type="ECO:0000256" key="4">
    <source>
        <dbReference type="ARBA" id="ARBA00022729"/>
    </source>
</evidence>
<dbReference type="EMBL" id="KZ678452">
    <property type="protein sequence ID" value="PSR83930.1"/>
    <property type="molecule type" value="Genomic_DNA"/>
</dbReference>
<gene>
    <name evidence="13" type="ORF">BD289DRAFT_461152</name>
</gene>
<dbReference type="GO" id="GO:0005576">
    <property type="term" value="C:extracellular region"/>
    <property type="evidence" value="ECO:0007669"/>
    <property type="project" value="UniProtKB-SubCell"/>
</dbReference>
<evidence type="ECO:0000256" key="12">
    <source>
        <dbReference type="SAM" id="SignalP"/>
    </source>
</evidence>
<comment type="similarity">
    <text evidence="2 10">Belongs to the glycosyl hydrolase 28 family.</text>
</comment>
<evidence type="ECO:0000256" key="6">
    <source>
        <dbReference type="ARBA" id="ARBA00023157"/>
    </source>
</evidence>
<dbReference type="GO" id="GO:0071555">
    <property type="term" value="P:cell wall organization"/>
    <property type="evidence" value="ECO:0007669"/>
    <property type="project" value="UniProtKB-KW"/>
</dbReference>
<dbReference type="Proteomes" id="UP000241462">
    <property type="component" value="Unassembled WGS sequence"/>
</dbReference>
<comment type="subcellular location">
    <subcellularLocation>
        <location evidence="1">Secreted</location>
    </subcellularLocation>
</comment>
<proteinExistence type="inferred from homology"/>
<keyword evidence="5 10" id="KW-0378">Hydrolase</keyword>
<dbReference type="Pfam" id="PF00295">
    <property type="entry name" value="Glyco_hydro_28"/>
    <property type="match status" value="1"/>
</dbReference>
<dbReference type="InterPro" id="IPR011050">
    <property type="entry name" value="Pectin_lyase_fold/virulence"/>
</dbReference>
<dbReference type="STRING" id="2025994.A0A2T3A6R5"/>
<evidence type="ECO:0000313" key="13">
    <source>
        <dbReference type="EMBL" id="PSR83930.1"/>
    </source>
</evidence>
<evidence type="ECO:0000256" key="10">
    <source>
        <dbReference type="RuleBase" id="RU361169"/>
    </source>
</evidence>
<feature type="signal peptide" evidence="12">
    <location>
        <begin position="1"/>
        <end position="16"/>
    </location>
</feature>
<dbReference type="OrthoDB" id="2268901at2759"/>
<dbReference type="AlphaFoldDB" id="A0A2T3A6R5"/>
<evidence type="ECO:0000256" key="5">
    <source>
        <dbReference type="ARBA" id="ARBA00022801"/>
    </source>
</evidence>
<dbReference type="SUPFAM" id="SSF51126">
    <property type="entry name" value="Pectin lyase-like"/>
    <property type="match status" value="1"/>
</dbReference>
<feature type="compositionally biased region" description="Gly residues" evidence="11">
    <location>
        <begin position="521"/>
        <end position="534"/>
    </location>
</feature>
<keyword evidence="6" id="KW-1015">Disulfide bond</keyword>
<dbReference type="PANTHER" id="PTHR31736">
    <property type="match status" value="1"/>
</dbReference>
<evidence type="ECO:0000256" key="3">
    <source>
        <dbReference type="ARBA" id="ARBA00022525"/>
    </source>
</evidence>
<dbReference type="InterPro" id="IPR012334">
    <property type="entry name" value="Pectin_lyas_fold"/>
</dbReference>
<evidence type="ECO:0000256" key="8">
    <source>
        <dbReference type="ARBA" id="ARBA00023295"/>
    </source>
</evidence>
<feature type="compositionally biased region" description="Low complexity" evidence="11">
    <location>
        <begin position="507"/>
        <end position="520"/>
    </location>
</feature>
<dbReference type="PANTHER" id="PTHR31736:SF19">
    <property type="entry name" value="PECTIN LYASE SUPERFAMILY PROTEIN-RELATED"/>
    <property type="match status" value="1"/>
</dbReference>
<evidence type="ECO:0000256" key="1">
    <source>
        <dbReference type="ARBA" id="ARBA00004613"/>
    </source>
</evidence>
<dbReference type="InParanoid" id="A0A2T3A6R5"/>
<evidence type="ECO:0000313" key="14">
    <source>
        <dbReference type="Proteomes" id="UP000241462"/>
    </source>
</evidence>
<keyword evidence="4 12" id="KW-0732">Signal</keyword>
<keyword evidence="3" id="KW-0964">Secreted</keyword>
<name>A0A2T3A6R5_9PEZI</name>
<dbReference type="GO" id="GO:0046576">
    <property type="term" value="F:rhamnogalacturonan alpha-L-rhamnopyranosyl-(1-&gt;4)-alpha-D-galactopyranosyluronide lyase activity"/>
    <property type="evidence" value="ECO:0007669"/>
    <property type="project" value="UniProtKB-ARBA"/>
</dbReference>
<dbReference type="InterPro" id="IPR000743">
    <property type="entry name" value="Glyco_hydro_28"/>
</dbReference>
<keyword evidence="14" id="KW-1185">Reference proteome</keyword>
<feature type="chain" id="PRO_5015724224" evidence="12">
    <location>
        <begin position="17"/>
        <end position="558"/>
    </location>
</feature>
<dbReference type="Gene3D" id="2.160.20.10">
    <property type="entry name" value="Single-stranded right-handed beta-helix, Pectin lyase-like"/>
    <property type="match status" value="1"/>
</dbReference>
<reference evidence="13 14" key="1">
    <citation type="journal article" date="2018" name="Mycol. Prog.">
        <title>Coniella lustricola, a new species from submerged detritus.</title>
        <authorList>
            <person name="Raudabaugh D.B."/>
            <person name="Iturriaga T."/>
            <person name="Carver A."/>
            <person name="Mondo S."/>
            <person name="Pangilinan J."/>
            <person name="Lipzen A."/>
            <person name="He G."/>
            <person name="Amirebrahimi M."/>
            <person name="Grigoriev I.V."/>
            <person name="Miller A.N."/>
        </authorList>
    </citation>
    <scope>NUCLEOTIDE SEQUENCE [LARGE SCALE GENOMIC DNA]</scope>
    <source>
        <strain evidence="13 14">B22-T-1</strain>
    </source>
</reference>
<evidence type="ECO:0000256" key="11">
    <source>
        <dbReference type="SAM" id="MobiDB-lite"/>
    </source>
</evidence>
<evidence type="ECO:0000256" key="7">
    <source>
        <dbReference type="ARBA" id="ARBA00023180"/>
    </source>
</evidence>
<keyword evidence="9" id="KW-0961">Cell wall biogenesis/degradation</keyword>
<keyword evidence="13" id="KW-0456">Lyase</keyword>
<protein>
    <submittedName>
        <fullName evidence="13">Pectin lyase fold/virulence factor</fullName>
    </submittedName>
</protein>
<keyword evidence="8 10" id="KW-0326">Glycosidase</keyword>
<organism evidence="13 14">
    <name type="scientific">Coniella lustricola</name>
    <dbReference type="NCBI Taxonomy" id="2025994"/>
    <lineage>
        <taxon>Eukaryota</taxon>
        <taxon>Fungi</taxon>
        <taxon>Dikarya</taxon>
        <taxon>Ascomycota</taxon>
        <taxon>Pezizomycotina</taxon>
        <taxon>Sordariomycetes</taxon>
        <taxon>Sordariomycetidae</taxon>
        <taxon>Diaporthales</taxon>
        <taxon>Schizoparmaceae</taxon>
        <taxon>Coniella</taxon>
    </lineage>
</organism>
<sequence length="558" mass="57044">MSGLLATASYILPAAAQLSGTVGPTTTTASKAATKVCSIMDYGGVADATTDNSAAITAAWADCIDGGEVLIPAGDYGLDTWVTLSKGSGVSINIEGIIYRTGTADGNMIGIEHSTDIEIYSATSAGAIQGYGYEFHKDGEYGARLLRLSSCENFSIHDLILVDAPQFHLSLDTCSNGEVYNMIIHGGDEGGLDGIDVWGSNIWIHDIEVSNKDECVTIKDPANNILVEQVHCNWSGGCAMGSLGSGINISDIEYNYIYTHHSNQMYMVKSNGGDGTVQNVALNNFMGHSNAYTLDFDSAWSSMSVVDGDGIEFSNFTFSGWSGTCTDGTERGPVKMKCPAAVPCDDMAIEDFHVWTESGDEILYGCENAYGSGACLVSGDADAEYTTTQTITTVTSSAYSTMDNELSTGYDISSSIPIPSMPASFYPGRSPISAILNGAAGSAATTTSAASAVTNAVSVSGAASASAQSVASASSQAVATESAATTAAASSAQSAADASSQAVVTESAATTTTAAPSANSGGWGGGGGGSGGHNHGGDRVAEAAVTRAPCKRSAKFQL</sequence>
<accession>A0A2T3A6R5</accession>
<dbReference type="GO" id="GO:0005975">
    <property type="term" value="P:carbohydrate metabolic process"/>
    <property type="evidence" value="ECO:0007669"/>
    <property type="project" value="InterPro"/>
</dbReference>
<evidence type="ECO:0000256" key="2">
    <source>
        <dbReference type="ARBA" id="ARBA00008834"/>
    </source>
</evidence>
<keyword evidence="7" id="KW-0325">Glycoprotein</keyword>